<keyword evidence="3" id="KW-1185">Reference proteome</keyword>
<sequence length="69" mass="7583">MTPDELEALRLVDYEGLLQEEAASLMGVSRGTVWRLVESGRRKLLSMVIEGRPLILMEVGAGGEIGRRA</sequence>
<evidence type="ECO:0008006" key="4">
    <source>
        <dbReference type="Google" id="ProtNLM"/>
    </source>
</evidence>
<dbReference type="AlphaFoldDB" id="A0A4P2VBK3"/>
<dbReference type="PANTHER" id="PTHR37478">
    <property type="match status" value="1"/>
</dbReference>
<dbReference type="KEGG" id="ccai:NAS2_0074"/>
<dbReference type="Gene3D" id="1.10.10.10">
    <property type="entry name" value="Winged helix-like DNA-binding domain superfamily/Winged helix DNA-binding domain"/>
    <property type="match status" value="1"/>
</dbReference>
<dbReference type="PANTHER" id="PTHR37478:SF2">
    <property type="entry name" value="UPF0251 PROTEIN TK0562"/>
    <property type="match status" value="1"/>
</dbReference>
<evidence type="ECO:0000313" key="2">
    <source>
        <dbReference type="EMBL" id="BBE41487.1"/>
    </source>
</evidence>
<dbReference type="EMBL" id="AP018732">
    <property type="protein sequence ID" value="BBE41487.1"/>
    <property type="molecule type" value="Genomic_DNA"/>
</dbReference>
<evidence type="ECO:0000313" key="3">
    <source>
        <dbReference type="Proteomes" id="UP000509448"/>
    </source>
</evidence>
<dbReference type="Pfam" id="PF02001">
    <property type="entry name" value="DUF134"/>
    <property type="match status" value="1"/>
</dbReference>
<comment type="similarity">
    <text evidence="1">Belongs to the UPF0251 family.</text>
</comment>
<dbReference type="InterPro" id="IPR013324">
    <property type="entry name" value="RNA_pol_sigma_r3/r4-like"/>
</dbReference>
<dbReference type="InterPro" id="IPR002852">
    <property type="entry name" value="UPF0251"/>
</dbReference>
<reference evidence="2 3" key="1">
    <citation type="journal article" date="2019" name="ISME J.">
        <title>Isolation and characterization of a thermophilic sulfur- and iron-reducing thaumarchaeote from a terrestrial acidic hot spring.</title>
        <authorList>
            <person name="Kato S."/>
            <person name="Itoh T."/>
            <person name="Yuki M."/>
            <person name="Nagamori M."/>
            <person name="Ohnishi M."/>
            <person name="Uematsu K."/>
            <person name="Suzuki K."/>
            <person name="Takashina T."/>
            <person name="Ohkuma M."/>
        </authorList>
    </citation>
    <scope>NUCLEOTIDE SEQUENCE [LARGE SCALE GENOMIC DNA]</scope>
    <source>
        <strain evidence="2 3">NAS-02</strain>
    </source>
</reference>
<name>A0A4P2VBK3_9ARCH</name>
<protein>
    <recommendedName>
        <fullName evidence="4">DUF134 domain-containing protein</fullName>
    </recommendedName>
</protein>
<organism evidence="2 3">
    <name type="scientific">Conexivisphaera calida</name>
    <dbReference type="NCBI Taxonomy" id="1874277"/>
    <lineage>
        <taxon>Archaea</taxon>
        <taxon>Nitrososphaerota</taxon>
        <taxon>Conexivisphaeria</taxon>
        <taxon>Conexivisphaerales</taxon>
        <taxon>Conexivisphaeraceae</taxon>
        <taxon>Conexivisphaera</taxon>
    </lineage>
</organism>
<dbReference type="InterPro" id="IPR036388">
    <property type="entry name" value="WH-like_DNA-bd_sf"/>
</dbReference>
<gene>
    <name evidence="2" type="ORF">NAS2_0074</name>
</gene>
<accession>A0A4P2VBK3</accession>
<proteinExistence type="inferred from homology"/>
<evidence type="ECO:0000256" key="1">
    <source>
        <dbReference type="ARBA" id="ARBA00009350"/>
    </source>
</evidence>
<dbReference type="SUPFAM" id="SSF88659">
    <property type="entry name" value="Sigma3 and sigma4 domains of RNA polymerase sigma factors"/>
    <property type="match status" value="1"/>
</dbReference>
<dbReference type="Proteomes" id="UP000509448">
    <property type="component" value="Chromosome"/>
</dbReference>